<keyword evidence="1" id="KW-1133">Transmembrane helix</keyword>
<dbReference type="GeneID" id="63764534"/>
<proteinExistence type="predicted"/>
<evidence type="ECO:0000313" key="2">
    <source>
        <dbReference type="EMBL" id="OJJ52324.1"/>
    </source>
</evidence>
<dbReference type="RefSeq" id="XP_040696130.1">
    <property type="nucleotide sequence ID" value="XM_040848461.1"/>
</dbReference>
<dbReference type="AlphaFoldDB" id="A0A1L9SYL4"/>
<name>A0A1L9SYL4_9EURO</name>
<protein>
    <submittedName>
        <fullName evidence="2">Uncharacterized protein</fullName>
    </submittedName>
</protein>
<evidence type="ECO:0000313" key="3">
    <source>
        <dbReference type="Proteomes" id="UP000184356"/>
    </source>
</evidence>
<reference evidence="3" key="1">
    <citation type="journal article" date="2017" name="Genome Biol.">
        <title>Comparative genomics reveals high biological diversity and specific adaptations in the industrially and medically important fungal genus Aspergillus.</title>
        <authorList>
            <person name="de Vries R.P."/>
            <person name="Riley R."/>
            <person name="Wiebenga A."/>
            <person name="Aguilar-Osorio G."/>
            <person name="Amillis S."/>
            <person name="Uchima C.A."/>
            <person name="Anderluh G."/>
            <person name="Asadollahi M."/>
            <person name="Askin M."/>
            <person name="Barry K."/>
            <person name="Battaglia E."/>
            <person name="Bayram O."/>
            <person name="Benocci T."/>
            <person name="Braus-Stromeyer S.A."/>
            <person name="Caldana C."/>
            <person name="Canovas D."/>
            <person name="Cerqueira G.C."/>
            <person name="Chen F."/>
            <person name="Chen W."/>
            <person name="Choi C."/>
            <person name="Clum A."/>
            <person name="Dos Santos R.A."/>
            <person name="Damasio A.R."/>
            <person name="Diallinas G."/>
            <person name="Emri T."/>
            <person name="Fekete E."/>
            <person name="Flipphi M."/>
            <person name="Freyberg S."/>
            <person name="Gallo A."/>
            <person name="Gournas C."/>
            <person name="Habgood R."/>
            <person name="Hainaut M."/>
            <person name="Harispe M.L."/>
            <person name="Henrissat B."/>
            <person name="Hilden K.S."/>
            <person name="Hope R."/>
            <person name="Hossain A."/>
            <person name="Karabika E."/>
            <person name="Karaffa L."/>
            <person name="Karanyi Z."/>
            <person name="Krasevec N."/>
            <person name="Kuo A."/>
            <person name="Kusch H."/>
            <person name="LaButti K."/>
            <person name="Lagendijk E.L."/>
            <person name="Lapidus A."/>
            <person name="Levasseur A."/>
            <person name="Lindquist E."/>
            <person name="Lipzen A."/>
            <person name="Logrieco A.F."/>
            <person name="MacCabe A."/>
            <person name="Maekelae M.R."/>
            <person name="Malavazi I."/>
            <person name="Melin P."/>
            <person name="Meyer V."/>
            <person name="Mielnichuk N."/>
            <person name="Miskei M."/>
            <person name="Molnar A.P."/>
            <person name="Mule G."/>
            <person name="Ngan C.Y."/>
            <person name="Orejas M."/>
            <person name="Orosz E."/>
            <person name="Ouedraogo J.P."/>
            <person name="Overkamp K.M."/>
            <person name="Park H.-S."/>
            <person name="Perrone G."/>
            <person name="Piumi F."/>
            <person name="Punt P.J."/>
            <person name="Ram A.F."/>
            <person name="Ramon A."/>
            <person name="Rauscher S."/>
            <person name="Record E."/>
            <person name="Riano-Pachon D.M."/>
            <person name="Robert V."/>
            <person name="Roehrig J."/>
            <person name="Ruller R."/>
            <person name="Salamov A."/>
            <person name="Salih N.S."/>
            <person name="Samson R.A."/>
            <person name="Sandor E."/>
            <person name="Sanguinetti M."/>
            <person name="Schuetze T."/>
            <person name="Sepcic K."/>
            <person name="Shelest E."/>
            <person name="Sherlock G."/>
            <person name="Sophianopoulou V."/>
            <person name="Squina F.M."/>
            <person name="Sun H."/>
            <person name="Susca A."/>
            <person name="Todd R.B."/>
            <person name="Tsang A."/>
            <person name="Unkles S.E."/>
            <person name="van de Wiele N."/>
            <person name="van Rossen-Uffink D."/>
            <person name="Oliveira J.V."/>
            <person name="Vesth T.C."/>
            <person name="Visser J."/>
            <person name="Yu J.-H."/>
            <person name="Zhou M."/>
            <person name="Andersen M.R."/>
            <person name="Archer D.B."/>
            <person name="Baker S.E."/>
            <person name="Benoit I."/>
            <person name="Brakhage A.A."/>
            <person name="Braus G.H."/>
            <person name="Fischer R."/>
            <person name="Frisvad J.C."/>
            <person name="Goldman G.H."/>
            <person name="Houbraken J."/>
            <person name="Oakley B."/>
            <person name="Pocsi I."/>
            <person name="Scazzocchio C."/>
            <person name="Seiboth B."/>
            <person name="vanKuyk P.A."/>
            <person name="Wortman J."/>
            <person name="Dyer P.S."/>
            <person name="Grigoriev I.V."/>
        </authorList>
    </citation>
    <scope>NUCLEOTIDE SEQUENCE [LARGE SCALE GENOMIC DNA]</scope>
    <source>
        <strain evidence="3">CBS 593.65</strain>
    </source>
</reference>
<accession>A0A1L9SYL4</accession>
<dbReference type="EMBL" id="KV878603">
    <property type="protein sequence ID" value="OJJ52324.1"/>
    <property type="molecule type" value="Genomic_DNA"/>
</dbReference>
<dbReference type="Proteomes" id="UP000184356">
    <property type="component" value="Unassembled WGS sequence"/>
</dbReference>
<feature type="transmembrane region" description="Helical" evidence="1">
    <location>
        <begin position="49"/>
        <end position="68"/>
    </location>
</feature>
<organism evidence="2 3">
    <name type="scientific">Aspergillus sydowii CBS 593.65</name>
    <dbReference type="NCBI Taxonomy" id="1036612"/>
    <lineage>
        <taxon>Eukaryota</taxon>
        <taxon>Fungi</taxon>
        <taxon>Dikarya</taxon>
        <taxon>Ascomycota</taxon>
        <taxon>Pezizomycotina</taxon>
        <taxon>Eurotiomycetes</taxon>
        <taxon>Eurotiomycetidae</taxon>
        <taxon>Eurotiales</taxon>
        <taxon>Aspergillaceae</taxon>
        <taxon>Aspergillus</taxon>
        <taxon>Aspergillus subgen. Nidulantes</taxon>
    </lineage>
</organism>
<evidence type="ECO:0000256" key="1">
    <source>
        <dbReference type="SAM" id="Phobius"/>
    </source>
</evidence>
<keyword evidence="1" id="KW-0812">Transmembrane</keyword>
<gene>
    <name evidence="2" type="ORF">ASPSYDRAFT_52285</name>
</gene>
<keyword evidence="1" id="KW-0472">Membrane</keyword>
<dbReference type="VEuPathDB" id="FungiDB:ASPSYDRAFT_52285"/>
<sequence length="105" mass="11541">MVYWSHNFFITIPMLLHPCSRGQSLLSSTLIVSTALSSRYLCRMASRRAVGYVASSLACVAIIGYVTGEVIFQHADVPVSVTPYIAENHRNVDGGNPRQRLCKAV</sequence>
<keyword evidence="3" id="KW-1185">Reference proteome</keyword>